<accession>A0A191WJX3</accession>
<keyword evidence="3 6" id="KW-0812">Transmembrane</keyword>
<keyword evidence="5 6" id="KW-0472">Membrane</keyword>
<dbReference type="PANTHER" id="PTHR30086:SF20">
    <property type="entry name" value="ARGININE EXPORTER PROTEIN ARGO-RELATED"/>
    <property type="match status" value="1"/>
</dbReference>
<dbReference type="GO" id="GO:0005886">
    <property type="term" value="C:plasma membrane"/>
    <property type="evidence" value="ECO:0007669"/>
    <property type="project" value="UniProtKB-SubCell"/>
</dbReference>
<protein>
    <submittedName>
        <fullName evidence="7">Lysine transporter LysE</fullName>
    </submittedName>
</protein>
<comment type="subcellular location">
    <subcellularLocation>
        <location evidence="1">Cell membrane</location>
        <topology evidence="1">Multi-pass membrane protein</topology>
    </subcellularLocation>
</comment>
<dbReference type="Proteomes" id="UP000078437">
    <property type="component" value="Chromosome"/>
</dbReference>
<keyword evidence="8" id="KW-1185">Reference proteome</keyword>
<evidence type="ECO:0000313" key="7">
    <source>
        <dbReference type="EMBL" id="ANJ28479.1"/>
    </source>
</evidence>
<reference evidence="8" key="2">
    <citation type="submission" date="2016-01" db="EMBL/GenBank/DDBJ databases">
        <title>Complete genome sequence of Agromyces aureus AR33T and comparison with related organisms.</title>
        <authorList>
            <person name="Corretto E."/>
            <person name="Antonielli L."/>
            <person name="Sessitsch A."/>
            <person name="Brader G."/>
        </authorList>
    </citation>
    <scope>NUCLEOTIDE SEQUENCE [LARGE SCALE GENOMIC DNA]</scope>
    <source>
        <strain evidence="8">AR33</strain>
    </source>
</reference>
<gene>
    <name evidence="7" type="ORF">ATC03_19055</name>
</gene>
<evidence type="ECO:0000256" key="3">
    <source>
        <dbReference type="ARBA" id="ARBA00022692"/>
    </source>
</evidence>
<dbReference type="GO" id="GO:0015171">
    <property type="term" value="F:amino acid transmembrane transporter activity"/>
    <property type="evidence" value="ECO:0007669"/>
    <property type="project" value="TreeGrafter"/>
</dbReference>
<feature type="transmembrane region" description="Helical" evidence="6">
    <location>
        <begin position="72"/>
        <end position="93"/>
    </location>
</feature>
<sequence length="217" mass="22884">MPVEPGALLGIALVALVMVLTPGPNMIYLVSRSLSQGSVAGLVSLAGTVVGFVVYLTMANLGLAAVFVVVPWLYIVLKVAGALYLLFLAWRALARRGGGLFEVHDLARDSRLRLFSMGLVTNLLNPKAAIMYVALIPQFIDPERGGVIAQGFVLGGVQIAVSLMVNALLILAAGAIAAFLLRRPKWMPWQRRTTAALLAAVGVTLLVEAPMPATSAP</sequence>
<dbReference type="STRING" id="453304.ATC03_19055"/>
<evidence type="ECO:0000256" key="4">
    <source>
        <dbReference type="ARBA" id="ARBA00022989"/>
    </source>
</evidence>
<organism evidence="7 8">
    <name type="scientific">Agromyces aureus</name>
    <dbReference type="NCBI Taxonomy" id="453304"/>
    <lineage>
        <taxon>Bacteria</taxon>
        <taxon>Bacillati</taxon>
        <taxon>Actinomycetota</taxon>
        <taxon>Actinomycetes</taxon>
        <taxon>Micrococcales</taxon>
        <taxon>Microbacteriaceae</taxon>
        <taxon>Agromyces</taxon>
    </lineage>
</organism>
<evidence type="ECO:0000256" key="2">
    <source>
        <dbReference type="ARBA" id="ARBA00022475"/>
    </source>
</evidence>
<dbReference type="InterPro" id="IPR001123">
    <property type="entry name" value="LeuE-type"/>
</dbReference>
<reference evidence="7 8" key="1">
    <citation type="journal article" date="2016" name="Int. J. Syst. Evol. Microbiol.">
        <title>Agromyces aureus sp. nov., isolated from the rhizosphere of Salix caprea L. grown in a heavy-metal-contaminated soil.</title>
        <authorList>
            <person name="Corretto E."/>
            <person name="Antonielli L."/>
            <person name="Sessitsch A."/>
            <person name="Compant S."/>
            <person name="Gorfer M."/>
            <person name="Kuffner M."/>
            <person name="Brader G."/>
        </authorList>
    </citation>
    <scope>NUCLEOTIDE SEQUENCE [LARGE SCALE GENOMIC DNA]</scope>
    <source>
        <strain evidence="7 8">AR33</strain>
    </source>
</reference>
<feature type="transmembrane region" description="Helical" evidence="6">
    <location>
        <begin position="193"/>
        <end position="211"/>
    </location>
</feature>
<evidence type="ECO:0000256" key="6">
    <source>
        <dbReference type="SAM" id="Phobius"/>
    </source>
</evidence>
<evidence type="ECO:0000313" key="8">
    <source>
        <dbReference type="Proteomes" id="UP000078437"/>
    </source>
</evidence>
<dbReference type="RefSeq" id="WP_067880662.1">
    <property type="nucleotide sequence ID" value="NZ_CP013979.1"/>
</dbReference>
<dbReference type="PANTHER" id="PTHR30086">
    <property type="entry name" value="ARGININE EXPORTER PROTEIN ARGO"/>
    <property type="match status" value="1"/>
</dbReference>
<keyword evidence="2" id="KW-1003">Cell membrane</keyword>
<dbReference type="AlphaFoldDB" id="A0A191WJX3"/>
<name>A0A191WJX3_9MICO</name>
<feature type="transmembrane region" description="Helical" evidence="6">
    <location>
        <begin position="6"/>
        <end position="30"/>
    </location>
</feature>
<dbReference type="EMBL" id="CP013979">
    <property type="protein sequence ID" value="ANJ28479.1"/>
    <property type="molecule type" value="Genomic_DNA"/>
</dbReference>
<feature type="transmembrane region" description="Helical" evidence="6">
    <location>
        <begin position="114"/>
        <end position="140"/>
    </location>
</feature>
<evidence type="ECO:0000256" key="1">
    <source>
        <dbReference type="ARBA" id="ARBA00004651"/>
    </source>
</evidence>
<keyword evidence="4 6" id="KW-1133">Transmembrane helix</keyword>
<evidence type="ECO:0000256" key="5">
    <source>
        <dbReference type="ARBA" id="ARBA00023136"/>
    </source>
</evidence>
<dbReference type="PIRSF" id="PIRSF006324">
    <property type="entry name" value="LeuE"/>
    <property type="match status" value="1"/>
</dbReference>
<proteinExistence type="predicted"/>
<dbReference type="Pfam" id="PF01810">
    <property type="entry name" value="LysE"/>
    <property type="match status" value="1"/>
</dbReference>
<feature type="transmembrane region" description="Helical" evidence="6">
    <location>
        <begin position="42"/>
        <end position="66"/>
    </location>
</feature>
<dbReference type="KEGG" id="agy:ATC03_19055"/>
<feature type="transmembrane region" description="Helical" evidence="6">
    <location>
        <begin position="152"/>
        <end position="181"/>
    </location>
</feature>